<evidence type="ECO:0000313" key="2">
    <source>
        <dbReference type="Proteomes" id="UP001611263"/>
    </source>
</evidence>
<organism evidence="1 2">
    <name type="scientific">Nocardia carnea</name>
    <dbReference type="NCBI Taxonomy" id="37328"/>
    <lineage>
        <taxon>Bacteria</taxon>
        <taxon>Bacillati</taxon>
        <taxon>Actinomycetota</taxon>
        <taxon>Actinomycetes</taxon>
        <taxon>Mycobacteriales</taxon>
        <taxon>Nocardiaceae</taxon>
        <taxon>Nocardia</taxon>
    </lineage>
</organism>
<proteinExistence type="predicted"/>
<evidence type="ECO:0000313" key="1">
    <source>
        <dbReference type="EMBL" id="MFI1461775.1"/>
    </source>
</evidence>
<comment type="caution">
    <text evidence="1">The sequence shown here is derived from an EMBL/GenBank/DDBJ whole genome shotgun (WGS) entry which is preliminary data.</text>
</comment>
<dbReference type="EMBL" id="JBIRUQ010000002">
    <property type="protein sequence ID" value="MFI1461775.1"/>
    <property type="molecule type" value="Genomic_DNA"/>
</dbReference>
<dbReference type="Proteomes" id="UP001611263">
    <property type="component" value="Unassembled WGS sequence"/>
</dbReference>
<accession>A0ABW7TL54</accession>
<name>A0ABW7TL54_9NOCA</name>
<sequence>MAAADVLARLDSASIEWPANETAAATGDAVDLDLAVNRARGHLARWI</sequence>
<gene>
    <name evidence="1" type="ORF">ACH4WX_13745</name>
</gene>
<dbReference type="RefSeq" id="WP_156052345.1">
    <property type="nucleotide sequence ID" value="NZ_JBIRUQ010000002.1"/>
</dbReference>
<reference evidence="1 2" key="1">
    <citation type="submission" date="2024-10" db="EMBL/GenBank/DDBJ databases">
        <title>The Natural Products Discovery Center: Release of the First 8490 Sequenced Strains for Exploring Actinobacteria Biosynthetic Diversity.</title>
        <authorList>
            <person name="Kalkreuter E."/>
            <person name="Kautsar S.A."/>
            <person name="Yang D."/>
            <person name="Bader C.D."/>
            <person name="Teijaro C.N."/>
            <person name="Fluegel L."/>
            <person name="Davis C.M."/>
            <person name="Simpson J.R."/>
            <person name="Lauterbach L."/>
            <person name="Steele A.D."/>
            <person name="Gui C."/>
            <person name="Meng S."/>
            <person name="Li G."/>
            <person name="Viehrig K."/>
            <person name="Ye F."/>
            <person name="Su P."/>
            <person name="Kiefer A.F."/>
            <person name="Nichols A."/>
            <person name="Cepeda A.J."/>
            <person name="Yan W."/>
            <person name="Fan B."/>
            <person name="Jiang Y."/>
            <person name="Adhikari A."/>
            <person name="Zheng C.-J."/>
            <person name="Schuster L."/>
            <person name="Cowan T.M."/>
            <person name="Smanski M.J."/>
            <person name="Chevrette M.G."/>
            <person name="De Carvalho L.P.S."/>
            <person name="Shen B."/>
        </authorList>
    </citation>
    <scope>NUCLEOTIDE SEQUENCE [LARGE SCALE GENOMIC DNA]</scope>
    <source>
        <strain evidence="1 2">NPDC020568</strain>
    </source>
</reference>
<dbReference type="GeneID" id="93509549"/>
<keyword evidence="2" id="KW-1185">Reference proteome</keyword>
<protein>
    <submittedName>
        <fullName evidence="1">Uncharacterized protein</fullName>
    </submittedName>
</protein>